<evidence type="ECO:0000313" key="3">
    <source>
        <dbReference type="EMBL" id="KAJ3486273.1"/>
    </source>
</evidence>
<comment type="caution">
    <text evidence="3">The sequence shown here is derived from an EMBL/GenBank/DDBJ whole genome shotgun (WGS) entry which is preliminary data.</text>
</comment>
<dbReference type="PANTHER" id="PTHR40465">
    <property type="entry name" value="CHROMOSOME 1, WHOLE GENOME SHOTGUN SEQUENCE"/>
    <property type="match status" value="1"/>
</dbReference>
<feature type="domain" description="DUF6534" evidence="2">
    <location>
        <begin position="235"/>
        <end position="321"/>
    </location>
</feature>
<dbReference type="Pfam" id="PF20152">
    <property type="entry name" value="DUF6534"/>
    <property type="match status" value="1"/>
</dbReference>
<gene>
    <name evidence="3" type="ORF">NLI96_g4347</name>
</gene>
<feature type="transmembrane region" description="Helical" evidence="1">
    <location>
        <begin position="270"/>
        <end position="291"/>
    </location>
</feature>
<keyword evidence="1" id="KW-0472">Membrane</keyword>
<dbReference type="PANTHER" id="PTHR40465:SF1">
    <property type="entry name" value="DUF6534 DOMAIN-CONTAINING PROTEIN"/>
    <property type="match status" value="1"/>
</dbReference>
<reference evidence="3" key="1">
    <citation type="submission" date="2022-07" db="EMBL/GenBank/DDBJ databases">
        <title>Genome Sequence of Physisporinus lineatus.</title>
        <authorList>
            <person name="Buettner E."/>
        </authorList>
    </citation>
    <scope>NUCLEOTIDE SEQUENCE</scope>
    <source>
        <strain evidence="3">VT162</strain>
    </source>
</reference>
<keyword evidence="1" id="KW-0812">Transmembrane</keyword>
<feature type="transmembrane region" description="Helical" evidence="1">
    <location>
        <begin position="297"/>
        <end position="317"/>
    </location>
</feature>
<dbReference type="AlphaFoldDB" id="A0AAD5YI48"/>
<proteinExistence type="predicted"/>
<name>A0AAD5YI48_9APHY</name>
<sequence length="371" mass="41478">MLPRSCLGNSLKPHFDRQAPSVHLISIQTPCDHPSDSDRSNLPRSLYCILGSMASAPSPESVLGGYFVAIIFAILLYGISIAQAYVFWLNSGRDHKYLRAIVWIVMSVSIKLDSSANAQRSAPNRFFETLHSGFTIHMAYHYAISSFGNLAAVEHIIWSSGACVCSGVSGFSGVVYFYFLLTVMTQLLVISVVQIFYLRRIWIRTAALTYRLHTWPRFREDAGPMATLSSGVALSTLMDLLIASILIFFLSRSRTGFEETDHLIQKLMVYAVNTGALTTICQLAVVFVFVFQKDSLLFAGLWLMTSKLYANSLLGTLNARHVLRKQHEDLRPSELRFMPSHSHSHSHSQSQSRPIEIFQETSKVTDIDVSA</sequence>
<keyword evidence="4" id="KW-1185">Reference proteome</keyword>
<feature type="transmembrane region" description="Helical" evidence="1">
    <location>
        <begin position="225"/>
        <end position="250"/>
    </location>
</feature>
<accession>A0AAD5YI48</accession>
<protein>
    <recommendedName>
        <fullName evidence="2">DUF6534 domain-containing protein</fullName>
    </recommendedName>
</protein>
<feature type="transmembrane region" description="Helical" evidence="1">
    <location>
        <begin position="175"/>
        <end position="197"/>
    </location>
</feature>
<evidence type="ECO:0000259" key="2">
    <source>
        <dbReference type="Pfam" id="PF20152"/>
    </source>
</evidence>
<evidence type="ECO:0000256" key="1">
    <source>
        <dbReference type="SAM" id="Phobius"/>
    </source>
</evidence>
<organism evidence="3 4">
    <name type="scientific">Meripilus lineatus</name>
    <dbReference type="NCBI Taxonomy" id="2056292"/>
    <lineage>
        <taxon>Eukaryota</taxon>
        <taxon>Fungi</taxon>
        <taxon>Dikarya</taxon>
        <taxon>Basidiomycota</taxon>
        <taxon>Agaricomycotina</taxon>
        <taxon>Agaricomycetes</taxon>
        <taxon>Polyporales</taxon>
        <taxon>Meripilaceae</taxon>
        <taxon>Meripilus</taxon>
    </lineage>
</organism>
<keyword evidence="1" id="KW-1133">Transmembrane helix</keyword>
<evidence type="ECO:0000313" key="4">
    <source>
        <dbReference type="Proteomes" id="UP001212997"/>
    </source>
</evidence>
<dbReference type="EMBL" id="JANAWD010000126">
    <property type="protein sequence ID" value="KAJ3486273.1"/>
    <property type="molecule type" value="Genomic_DNA"/>
</dbReference>
<feature type="transmembrane region" description="Helical" evidence="1">
    <location>
        <begin position="63"/>
        <end position="89"/>
    </location>
</feature>
<dbReference type="InterPro" id="IPR045339">
    <property type="entry name" value="DUF6534"/>
</dbReference>
<dbReference type="Proteomes" id="UP001212997">
    <property type="component" value="Unassembled WGS sequence"/>
</dbReference>